<dbReference type="AlphaFoldDB" id="A0A2K9N6S5"/>
<protein>
    <submittedName>
        <fullName evidence="3">Uncharacterized protein</fullName>
    </submittedName>
</protein>
<keyword evidence="4" id="KW-1185">Reference proteome</keyword>
<reference evidence="3 4" key="1">
    <citation type="submission" date="2017-12" db="EMBL/GenBank/DDBJ databases">
        <title>Genomes of bacteria within cyanobacterial aggregates.</title>
        <authorList>
            <person name="Cai H."/>
        </authorList>
    </citation>
    <scope>NUCLEOTIDE SEQUENCE [LARGE SCALE GENOMIC DNA]</scope>
    <source>
        <strain evidence="3 4">TH16</strain>
    </source>
</reference>
<keyword evidence="2" id="KW-0472">Membrane</keyword>
<proteinExistence type="predicted"/>
<dbReference type="Proteomes" id="UP000234752">
    <property type="component" value="Chromosome eg_1"/>
</dbReference>
<evidence type="ECO:0000256" key="2">
    <source>
        <dbReference type="SAM" id="Phobius"/>
    </source>
</evidence>
<feature type="transmembrane region" description="Helical" evidence="2">
    <location>
        <begin position="6"/>
        <end position="30"/>
    </location>
</feature>
<feature type="region of interest" description="Disordered" evidence="1">
    <location>
        <begin position="34"/>
        <end position="75"/>
    </location>
</feature>
<evidence type="ECO:0000313" key="4">
    <source>
        <dbReference type="Proteomes" id="UP000234752"/>
    </source>
</evidence>
<sequence length="129" mass="13248">MPNVQALKNILIIGAVIIAAGFAFLGYEVYKRSTDPNHPRTFSARFGMQGKAPEAEPPAAPPAPTAPAPVKAPMPTEAVTLPPGAVLLPGIAAVNGRIAVQVKLTDGRTQVLLVDPATGEHAVLVTSAP</sequence>
<keyword evidence="2" id="KW-0812">Transmembrane</keyword>
<evidence type="ECO:0000256" key="1">
    <source>
        <dbReference type="SAM" id="MobiDB-lite"/>
    </source>
</evidence>
<name>A0A2K9N6S5_9PROT</name>
<organism evidence="3 4">
    <name type="scientific">Niveispirillum cyanobacteriorum</name>
    <dbReference type="NCBI Taxonomy" id="1612173"/>
    <lineage>
        <taxon>Bacteria</taxon>
        <taxon>Pseudomonadati</taxon>
        <taxon>Pseudomonadota</taxon>
        <taxon>Alphaproteobacteria</taxon>
        <taxon>Rhodospirillales</taxon>
        <taxon>Azospirillaceae</taxon>
        <taxon>Niveispirillum</taxon>
    </lineage>
</organism>
<accession>A0A2K9N6S5</accession>
<gene>
    <name evidence="3" type="ORF">C0V82_00090</name>
</gene>
<dbReference type="EMBL" id="CP025611">
    <property type="protein sequence ID" value="AUN28831.1"/>
    <property type="molecule type" value="Genomic_DNA"/>
</dbReference>
<dbReference type="KEGG" id="ncb:C0V82_00090"/>
<evidence type="ECO:0000313" key="3">
    <source>
        <dbReference type="EMBL" id="AUN28831.1"/>
    </source>
</evidence>
<feature type="compositionally biased region" description="Pro residues" evidence="1">
    <location>
        <begin position="55"/>
        <end position="72"/>
    </location>
</feature>
<keyword evidence="2" id="KW-1133">Transmembrane helix</keyword>